<evidence type="ECO:0000313" key="5">
    <source>
        <dbReference type="Proteomes" id="UP000489351"/>
    </source>
</evidence>
<keyword evidence="1" id="KW-0472">Membrane</keyword>
<evidence type="ECO:0000313" key="4">
    <source>
        <dbReference type="Proteomes" id="UP000279908"/>
    </source>
</evidence>
<name>A0A432AUD0_CHLPH</name>
<gene>
    <name evidence="3" type="ORF">EKD02_07455</name>
    <name evidence="2" type="ORF">GJ685_05985</name>
</gene>
<accession>A0A432AUD0</accession>
<reference evidence="3 4" key="1">
    <citation type="submission" date="2018-12" db="EMBL/GenBank/DDBJ databases">
        <authorList>
            <person name="Lunina O.N."/>
            <person name="Grouzdev D.S."/>
            <person name="Gorlenko V.M."/>
            <person name="Savvichev A.S."/>
        </authorList>
    </citation>
    <scope>NUCLEOTIDE SEQUENCE [LARGE SCALE GENOMIC DNA]</scope>
    <source>
        <strain evidence="3 4">BrKhr-17</strain>
    </source>
</reference>
<evidence type="ECO:0000313" key="3">
    <source>
        <dbReference type="EMBL" id="RTY36947.1"/>
    </source>
</evidence>
<dbReference type="Proteomes" id="UP000279908">
    <property type="component" value="Unassembled WGS sequence"/>
</dbReference>
<feature type="transmembrane region" description="Helical" evidence="1">
    <location>
        <begin position="7"/>
        <end position="26"/>
    </location>
</feature>
<dbReference type="AlphaFoldDB" id="A0A432AUD0"/>
<dbReference type="RefSeq" id="WP_126341757.1">
    <property type="nucleotide sequence ID" value="NZ_CP041698.1"/>
</dbReference>
<dbReference type="Proteomes" id="UP000489351">
    <property type="component" value="Unassembled WGS sequence"/>
</dbReference>
<keyword evidence="5" id="KW-1185">Reference proteome</keyword>
<comment type="caution">
    <text evidence="3">The sequence shown here is derived from an EMBL/GenBank/DDBJ whole genome shotgun (WGS) entry which is preliminary data.</text>
</comment>
<keyword evidence="1" id="KW-1133">Transmembrane helix</keyword>
<evidence type="ECO:0000256" key="1">
    <source>
        <dbReference type="SAM" id="Phobius"/>
    </source>
</evidence>
<protein>
    <recommendedName>
        <fullName evidence="6">DUF4199 domain-containing protein</fullName>
    </recommendedName>
</protein>
<feature type="transmembrane region" description="Helical" evidence="1">
    <location>
        <begin position="62"/>
        <end position="84"/>
    </location>
</feature>
<reference evidence="2 5" key="2">
    <citation type="submission" date="2019-11" db="EMBL/GenBank/DDBJ databases">
        <title>Green- and brown-colored morphotypes of Chlorobia in the stratified aquatic ecosystems of Kandalaksha Gulf (White Sea): A model for study of the accessory genome evolution.</title>
        <authorList>
            <person name="Grouzdev D.S."/>
        </authorList>
    </citation>
    <scope>NUCLEOTIDE SEQUENCE [LARGE SCALE GENOMIC DNA]</scope>
    <source>
        <strain evidence="2 5">ZM</strain>
    </source>
</reference>
<proteinExistence type="predicted"/>
<feature type="transmembrane region" description="Helical" evidence="1">
    <location>
        <begin position="32"/>
        <end position="50"/>
    </location>
</feature>
<keyword evidence="1" id="KW-0812">Transmembrane</keyword>
<feature type="transmembrane region" description="Helical" evidence="1">
    <location>
        <begin position="138"/>
        <end position="162"/>
    </location>
</feature>
<dbReference type="EMBL" id="WUBZ01000016">
    <property type="protein sequence ID" value="MWV54614.1"/>
    <property type="molecule type" value="Genomic_DNA"/>
</dbReference>
<dbReference type="EMBL" id="RXYK01000011">
    <property type="protein sequence ID" value="RTY36947.1"/>
    <property type="molecule type" value="Genomic_DNA"/>
</dbReference>
<evidence type="ECO:0000313" key="2">
    <source>
        <dbReference type="EMBL" id="MWV54614.1"/>
    </source>
</evidence>
<organism evidence="3 4">
    <name type="scientific">Chlorobium phaeovibrioides</name>
    <dbReference type="NCBI Taxonomy" id="1094"/>
    <lineage>
        <taxon>Bacteria</taxon>
        <taxon>Pseudomonadati</taxon>
        <taxon>Chlorobiota</taxon>
        <taxon>Chlorobiia</taxon>
        <taxon>Chlorobiales</taxon>
        <taxon>Chlorobiaceae</taxon>
        <taxon>Chlorobium/Pelodictyon group</taxon>
        <taxon>Chlorobium</taxon>
    </lineage>
</organism>
<sequence>MDSREKSSTVLIGAAIVLVTTTVPYLTMLNVFLFSGIFLAGLVSLTFSIMRYQVRLPYNEAFVLGFYAGVLGGILSEGAAWILMEYAGYRPGTESLALIIGWLLEMASDKPELQPQVQALLEAEKLALAPIILSWRDVLASMLFSAAFYAPIAGFGGMLAVFRLKRKARR</sequence>
<evidence type="ECO:0008006" key="6">
    <source>
        <dbReference type="Google" id="ProtNLM"/>
    </source>
</evidence>